<protein>
    <submittedName>
        <fullName evidence="2">Uncharacterized protein</fullName>
    </submittedName>
</protein>
<dbReference type="RefSeq" id="WP_042444106.1">
    <property type="nucleotide sequence ID" value="NZ_BBPN01000006.1"/>
</dbReference>
<dbReference type="STRING" id="235985.SAMN05414137_11356"/>
<sequence length="620" mass="64426">MNVRTTARKSRARRNAWIAAGVASAAALIGPAATASVAATPASGSSAPGPILNVQKVAQAPVDDCFASIGGAHPVPSANGTCPTGYQPKIDGNYVWSAARSGDYGYYGTLSNLTCGASFWDGDTTPETVPGAQVCEFGKGPAASTLGAEYGDTRIPRVLRVNADTQKVEDITPTGDPILQRTLGLRAAASNNDVVLFFGQLVGDTSQNLNSGLAAFAFEGSTGKFLGSHAFSNIVSARNGVVASDGNLYVAARQAGGLGGEVLKWTGNKTNPFQFDTVGTLPNDAGYLATFGNHLVVSGWGTQPAGQNGAVVGGPSKIWMSPAIPSTGLTTADAGSWNSIFSWDQYDPDPAVAKGIDFGGIQEWNGDLYVGSYNPAALGAVETLWKTYGQPSGDVAKMRDMTGANRAVTIFRIHAPGTAQQTTTLLYGEKTLPVYDPTTKTWGNKPNLLGQTPKFGPSGFNGNPGNAYAWTFTVFQNKLYMATFDETGLISPSAPFTKTDIGFTSTTEQLLQNVVGPSLKATLGGGDVWRMDDPNQPAVAETLNGFGDSSEHGVRVFLPFEDKGELYAGLASAYNLDSSTVNRGGWVLDRLTPGAMRPPLFTGLPADAAKAAFAGAAVAG</sequence>
<keyword evidence="1" id="KW-0732">Signal</keyword>
<reference evidence="3" key="1">
    <citation type="submission" date="2016-10" db="EMBL/GenBank/DDBJ databases">
        <authorList>
            <person name="Varghese N."/>
        </authorList>
    </citation>
    <scope>NUCLEOTIDE SEQUENCE [LARGE SCALE GENOMIC DNA]</scope>
    <source>
        <strain evidence="3">DSM 45096 / BCRC 16803 / CGMCC 4.1857 / CIP 109030 / JCM 12277 / KCTC 19219 / NBRC 100920 / 33214</strain>
    </source>
</reference>
<organism evidence="2 3">
    <name type="scientific">Streptacidiphilus jiangxiensis</name>
    <dbReference type="NCBI Taxonomy" id="235985"/>
    <lineage>
        <taxon>Bacteria</taxon>
        <taxon>Bacillati</taxon>
        <taxon>Actinomycetota</taxon>
        <taxon>Actinomycetes</taxon>
        <taxon>Kitasatosporales</taxon>
        <taxon>Streptomycetaceae</taxon>
        <taxon>Streptacidiphilus</taxon>
    </lineage>
</organism>
<keyword evidence="3" id="KW-1185">Reference proteome</keyword>
<feature type="chain" id="PRO_5039544654" evidence="1">
    <location>
        <begin position="36"/>
        <end position="620"/>
    </location>
</feature>
<gene>
    <name evidence="2" type="ORF">SAMN05414137_11356</name>
</gene>
<evidence type="ECO:0000313" key="3">
    <source>
        <dbReference type="Proteomes" id="UP000183015"/>
    </source>
</evidence>
<accession>A0A1H7T516</accession>
<evidence type="ECO:0000313" key="2">
    <source>
        <dbReference type="EMBL" id="SEL79404.1"/>
    </source>
</evidence>
<dbReference type="Proteomes" id="UP000183015">
    <property type="component" value="Unassembled WGS sequence"/>
</dbReference>
<evidence type="ECO:0000256" key="1">
    <source>
        <dbReference type="SAM" id="SignalP"/>
    </source>
</evidence>
<feature type="signal peptide" evidence="1">
    <location>
        <begin position="1"/>
        <end position="35"/>
    </location>
</feature>
<dbReference type="OrthoDB" id="3334451at2"/>
<name>A0A1H7T516_STRJI</name>
<dbReference type="AlphaFoldDB" id="A0A1H7T516"/>
<dbReference type="eggNOG" id="ENOG502ZC7T">
    <property type="taxonomic scope" value="Bacteria"/>
</dbReference>
<dbReference type="EMBL" id="FOAZ01000013">
    <property type="protein sequence ID" value="SEL79404.1"/>
    <property type="molecule type" value="Genomic_DNA"/>
</dbReference>
<proteinExistence type="predicted"/>